<evidence type="ECO:0000313" key="4">
    <source>
        <dbReference type="Proteomes" id="UP000663888"/>
    </source>
</evidence>
<protein>
    <submittedName>
        <fullName evidence="2">Uncharacterized protein</fullName>
    </submittedName>
</protein>
<feature type="compositionally biased region" description="Basic and acidic residues" evidence="1">
    <location>
        <begin position="310"/>
        <end position="323"/>
    </location>
</feature>
<evidence type="ECO:0000313" key="3">
    <source>
        <dbReference type="EMBL" id="CAE6506143.1"/>
    </source>
</evidence>
<gene>
    <name evidence="3" type="ORF">RDB_LOCUS130075</name>
    <name evidence="2" type="ORF">RDB_LOCUS303</name>
</gene>
<dbReference type="EMBL" id="CAJMWX010000002">
    <property type="protein sequence ID" value="CAE6395835.1"/>
    <property type="molecule type" value="Genomic_DNA"/>
</dbReference>
<feature type="compositionally biased region" description="Basic and acidic residues" evidence="1">
    <location>
        <begin position="289"/>
        <end position="299"/>
    </location>
</feature>
<dbReference type="Proteomes" id="UP000663888">
    <property type="component" value="Unassembled WGS sequence"/>
</dbReference>
<sequence length="323" mass="36099">MSISRAGSIYPSFSVRCGKFAYPLQAVRQRKKRCLEASRKEHVIHACHVELGAYRIRQYISADGMLYFGHGQFLCPDNLTNPVVFSAFLIVLRDLSQHLTAQNAQFGRFEVVIALQCVSPKEPRFSYYFVDHYLRRISDESSLMGDIIDSNHGAALWNLLDPNYWEHVALFSAHRPCTSADYDLTLGLLQKLQSREAVASLDTGDDDTPSDFEALRNLLANFDRTNIDKHATASIAKIMKRILPPPLIPKPRNTTSLGSAILRSLRGIILSGNPREAQNHSGINENSEDEAHPTIHEDPLEGVPLPTRPSSRDPEGGLKLRIG</sequence>
<proteinExistence type="predicted"/>
<reference evidence="2" key="1">
    <citation type="submission" date="2021-01" db="EMBL/GenBank/DDBJ databases">
        <authorList>
            <person name="Kaushik A."/>
        </authorList>
    </citation>
    <scope>NUCLEOTIDE SEQUENCE</scope>
    <source>
        <strain evidence="2">AG4-R118</strain>
        <strain evidence="3">AG4-RS23</strain>
    </source>
</reference>
<name>A0A8H2WRH6_9AGAM</name>
<accession>A0A8H2WRH6</accession>
<evidence type="ECO:0000313" key="2">
    <source>
        <dbReference type="EMBL" id="CAE6395835.1"/>
    </source>
</evidence>
<evidence type="ECO:0000256" key="1">
    <source>
        <dbReference type="SAM" id="MobiDB-lite"/>
    </source>
</evidence>
<organism evidence="2 4">
    <name type="scientific">Rhizoctonia solani</name>
    <dbReference type="NCBI Taxonomy" id="456999"/>
    <lineage>
        <taxon>Eukaryota</taxon>
        <taxon>Fungi</taxon>
        <taxon>Dikarya</taxon>
        <taxon>Basidiomycota</taxon>
        <taxon>Agaricomycotina</taxon>
        <taxon>Agaricomycetes</taxon>
        <taxon>Cantharellales</taxon>
        <taxon>Ceratobasidiaceae</taxon>
        <taxon>Rhizoctonia</taxon>
    </lineage>
</organism>
<feature type="region of interest" description="Disordered" evidence="1">
    <location>
        <begin position="273"/>
        <end position="323"/>
    </location>
</feature>
<dbReference type="Proteomes" id="UP000663861">
    <property type="component" value="Unassembled WGS sequence"/>
</dbReference>
<comment type="caution">
    <text evidence="2">The sequence shown here is derived from an EMBL/GenBank/DDBJ whole genome shotgun (WGS) entry which is preliminary data.</text>
</comment>
<dbReference type="EMBL" id="CAJMWY010003733">
    <property type="protein sequence ID" value="CAE6506143.1"/>
    <property type="molecule type" value="Genomic_DNA"/>
</dbReference>
<dbReference type="AlphaFoldDB" id="A0A8H2WRH6"/>